<accession>A0A328AII3</accession>
<dbReference type="OrthoDB" id="9808046at2"/>
<evidence type="ECO:0000313" key="2">
    <source>
        <dbReference type="EMBL" id="RAK54733.1"/>
    </source>
</evidence>
<reference evidence="3" key="1">
    <citation type="submission" date="2018-05" db="EMBL/GenBank/DDBJ databases">
        <authorList>
            <person name="Li X."/>
        </authorList>
    </citation>
    <scope>NUCLEOTIDE SEQUENCE [LARGE SCALE GENOMIC DNA]</scope>
    <source>
        <strain evidence="3">LX32</strain>
    </source>
</reference>
<gene>
    <name evidence="2" type="ORF">DJ017_09445</name>
</gene>
<dbReference type="InterPro" id="IPR012338">
    <property type="entry name" value="Beta-lactam/transpept-like"/>
</dbReference>
<proteinExistence type="predicted"/>
<organism evidence="2 3">
    <name type="scientific">Phenylobacterium soli</name>
    <dbReference type="NCBI Taxonomy" id="2170551"/>
    <lineage>
        <taxon>Bacteria</taxon>
        <taxon>Pseudomonadati</taxon>
        <taxon>Pseudomonadota</taxon>
        <taxon>Alphaproteobacteria</taxon>
        <taxon>Caulobacterales</taxon>
        <taxon>Caulobacteraceae</taxon>
        <taxon>Phenylobacterium</taxon>
    </lineage>
</organism>
<name>A0A328AII3_9CAUL</name>
<feature type="domain" description="Beta-lactamase-related" evidence="1">
    <location>
        <begin position="21"/>
        <end position="392"/>
    </location>
</feature>
<dbReference type="GO" id="GO:0016787">
    <property type="term" value="F:hydrolase activity"/>
    <property type="evidence" value="ECO:0007669"/>
    <property type="project" value="UniProtKB-KW"/>
</dbReference>
<dbReference type="AlphaFoldDB" id="A0A328AII3"/>
<protein>
    <submittedName>
        <fullName evidence="2">Serine hydrolase</fullName>
    </submittedName>
</protein>
<dbReference type="RefSeq" id="WP_111528484.1">
    <property type="nucleotide sequence ID" value="NZ_JBHRSG010000004.1"/>
</dbReference>
<dbReference type="InterPro" id="IPR001466">
    <property type="entry name" value="Beta-lactam-related"/>
</dbReference>
<evidence type="ECO:0000313" key="3">
    <source>
        <dbReference type="Proteomes" id="UP000249254"/>
    </source>
</evidence>
<dbReference type="PANTHER" id="PTHR43283">
    <property type="entry name" value="BETA-LACTAMASE-RELATED"/>
    <property type="match status" value="1"/>
</dbReference>
<dbReference type="PANTHER" id="PTHR43283:SF3">
    <property type="entry name" value="BETA-LACTAMASE FAMILY PROTEIN (AFU_ORTHOLOGUE AFUA_5G07500)"/>
    <property type="match status" value="1"/>
</dbReference>
<dbReference type="SUPFAM" id="SSF56601">
    <property type="entry name" value="beta-lactamase/transpeptidase-like"/>
    <property type="match status" value="1"/>
</dbReference>
<keyword evidence="2" id="KW-0378">Hydrolase</keyword>
<keyword evidence="3" id="KW-1185">Reference proteome</keyword>
<dbReference type="InterPro" id="IPR050789">
    <property type="entry name" value="Diverse_Enzym_Activities"/>
</dbReference>
<dbReference type="EMBL" id="QFYQ01000001">
    <property type="protein sequence ID" value="RAK54733.1"/>
    <property type="molecule type" value="Genomic_DNA"/>
</dbReference>
<sequence>MDAQSQWTGLDAKRLERIGDHLERNYIQKGKIAGCQVSVARHGHLAYFKNFGMMDLERAKPTQDDTIYRIYSMTKPITSVALMTLYEQGYFQLNDPVSRFVPSWKEHRVWSSGEGDMMQTEPAHRPVSFRDVLSHMAGLTYGGGLPGVGIQHPIDRIYRELKVRSVGGADTMQQFMDKLGQVPLRYQPGTAWMYSLATDVCGALVEIISGKPFAQYLQETIFEPLGMTDTAFQVAPEKVERFAANYQRGPDKKLKLIDDPQTSDFTKEPGFKSGGGGLTGTSADYMRFCEMLRRGGELDGHRVLGPRTIELMHMNHLPDDKDLTQTALGSFSETANEGVGFGLGFASTKGQVQTGTLGAGDYYWGGAASTIFWVDPKEDLSVVFMTQLMPSGTFNFRGQLKSIVYSSIID</sequence>
<dbReference type="Proteomes" id="UP000249254">
    <property type="component" value="Unassembled WGS sequence"/>
</dbReference>
<dbReference type="Pfam" id="PF00144">
    <property type="entry name" value="Beta-lactamase"/>
    <property type="match status" value="1"/>
</dbReference>
<dbReference type="Gene3D" id="3.40.710.10">
    <property type="entry name" value="DD-peptidase/beta-lactamase superfamily"/>
    <property type="match status" value="1"/>
</dbReference>
<evidence type="ECO:0000259" key="1">
    <source>
        <dbReference type="Pfam" id="PF00144"/>
    </source>
</evidence>
<comment type="caution">
    <text evidence="2">The sequence shown here is derived from an EMBL/GenBank/DDBJ whole genome shotgun (WGS) entry which is preliminary data.</text>
</comment>